<keyword evidence="7 15" id="KW-0999">Mitochondrion inner membrane</keyword>
<name>A0ABD2QFR1_9PLAT</name>
<keyword evidence="10 15" id="KW-0406">Ion transport</keyword>
<evidence type="ECO:0000256" key="15">
    <source>
        <dbReference type="RuleBase" id="RU367035"/>
    </source>
</evidence>
<keyword evidence="12 15" id="KW-0472">Membrane</keyword>
<keyword evidence="13 15" id="KW-0407">Ion channel</keyword>
<keyword evidence="5 15" id="KW-0107">Calcium channel</keyword>
<keyword evidence="3 15" id="KW-0813">Transport</keyword>
<proteinExistence type="inferred from homology"/>
<evidence type="ECO:0000256" key="1">
    <source>
        <dbReference type="ARBA" id="ARBA00004448"/>
    </source>
</evidence>
<comment type="caution">
    <text evidence="17">The sequence shown here is derived from an EMBL/GenBank/DDBJ whole genome shotgun (WGS) entry which is preliminary data.</text>
</comment>
<evidence type="ECO:0000256" key="5">
    <source>
        <dbReference type="ARBA" id="ARBA00022673"/>
    </source>
</evidence>
<dbReference type="GO" id="GO:0005743">
    <property type="term" value="C:mitochondrial inner membrane"/>
    <property type="evidence" value="ECO:0007669"/>
    <property type="project" value="UniProtKB-SubCell"/>
</dbReference>
<gene>
    <name evidence="17" type="ORF">Ciccas_003196</name>
</gene>
<comment type="catalytic activity">
    <reaction evidence="14">
        <text>Ca(2+)(in) = Ca(2+)(out)</text>
        <dbReference type="Rhea" id="RHEA:29671"/>
        <dbReference type="ChEBI" id="CHEBI:29108"/>
    </reaction>
</comment>
<evidence type="ECO:0000256" key="11">
    <source>
        <dbReference type="ARBA" id="ARBA00023128"/>
    </source>
</evidence>
<keyword evidence="8 15" id="KW-0106">Calcium</keyword>
<dbReference type="PANTHER" id="PTHR13462:SF10">
    <property type="entry name" value="CALCIUM UNIPORTER PROTEIN, MITOCHONDRIAL"/>
    <property type="match status" value="1"/>
</dbReference>
<comment type="similarity">
    <text evidence="2 15">Belongs to the MCU (TC 1.A.77) family.</text>
</comment>
<feature type="domain" description="Calcium uniporter protein C-terminal" evidence="16">
    <location>
        <begin position="80"/>
        <end position="284"/>
    </location>
</feature>
<evidence type="ECO:0000256" key="9">
    <source>
        <dbReference type="ARBA" id="ARBA00022989"/>
    </source>
</evidence>
<evidence type="ECO:0000256" key="8">
    <source>
        <dbReference type="ARBA" id="ARBA00022837"/>
    </source>
</evidence>
<keyword evidence="18" id="KW-1185">Reference proteome</keyword>
<keyword evidence="11 15" id="KW-0496">Mitochondrion</keyword>
<evidence type="ECO:0000256" key="12">
    <source>
        <dbReference type="ARBA" id="ARBA00023136"/>
    </source>
</evidence>
<feature type="transmembrane region" description="Helical" evidence="15">
    <location>
        <begin position="230"/>
        <end position="248"/>
    </location>
</feature>
<keyword evidence="6 15" id="KW-0812">Transmembrane</keyword>
<comment type="domain">
    <text evidence="15">The selectivity filter, in which calcium ions are arranged in single file, is composed of two acidic rings separated by one helical turn along the central axis of the channel pore.</text>
</comment>
<organism evidence="17 18">
    <name type="scientific">Cichlidogyrus casuarinus</name>
    <dbReference type="NCBI Taxonomy" id="1844966"/>
    <lineage>
        <taxon>Eukaryota</taxon>
        <taxon>Metazoa</taxon>
        <taxon>Spiralia</taxon>
        <taxon>Lophotrochozoa</taxon>
        <taxon>Platyhelminthes</taxon>
        <taxon>Monogenea</taxon>
        <taxon>Monopisthocotylea</taxon>
        <taxon>Dactylogyridea</taxon>
        <taxon>Ancyrocephalidae</taxon>
        <taxon>Cichlidogyrus</taxon>
    </lineage>
</organism>
<dbReference type="GO" id="GO:0015292">
    <property type="term" value="F:uniporter activity"/>
    <property type="evidence" value="ECO:0007669"/>
    <property type="project" value="UniProtKB-UniRule"/>
</dbReference>
<evidence type="ECO:0000313" key="18">
    <source>
        <dbReference type="Proteomes" id="UP001626550"/>
    </source>
</evidence>
<evidence type="ECO:0000256" key="6">
    <source>
        <dbReference type="ARBA" id="ARBA00022692"/>
    </source>
</evidence>
<evidence type="ECO:0000256" key="2">
    <source>
        <dbReference type="ARBA" id="ARBA00005653"/>
    </source>
</evidence>
<evidence type="ECO:0000256" key="4">
    <source>
        <dbReference type="ARBA" id="ARBA00022568"/>
    </source>
</evidence>
<comment type="subcellular location">
    <subcellularLocation>
        <location evidence="1 15">Mitochondrion inner membrane</location>
        <topology evidence="1 15">Multi-pass membrane protein</topology>
    </subcellularLocation>
</comment>
<comment type="function">
    <text evidence="15">Mitochondrial inner membrane calcium uniporter that mediates calcium uptake into mitochondria. Mitochondrial calcium homeostasis plays key roles in cellular physiology and regulates cell bioenergetics, cytoplasmic calcium signals and activation of cell death pathways.</text>
</comment>
<dbReference type="PANTHER" id="PTHR13462">
    <property type="entry name" value="CALCIUM UNIPORTER PROTEIN, MITOCHONDRIAL"/>
    <property type="match status" value="1"/>
</dbReference>
<sequence>MMIGRIGMHCNHIIFKNQKSFIQLLQCGFVDDSRNPAYVTYENGIPCFSLPLPSRRERCAFIVKPLQHTIGDLINFVKEEDRGIDRVVFTNVDGLRFAKSTQLQYLLNSGDFKIVINENEFTVDISHLGLPKRNELDEELNNARAMVSRFHSALTAEEHQIGLERQLKEQIEDLQAQLIPFEKQREEMSLAAGRRTRYLTWFGLGAMGLQFGILARLTWWEYSWDIMEPVTYFVGYGTSIAMYAYYVVTRQEYAFPQVFDRQYLKRFYQIARKNGFDVEQYNRLCDQLAVSESDLRRLRDPLLYQLPLQQAHQLPEDVLDEALERKKDVKKE</sequence>
<feature type="transmembrane region" description="Helical" evidence="15">
    <location>
        <begin position="198"/>
        <end position="218"/>
    </location>
</feature>
<protein>
    <recommendedName>
        <fullName evidence="15">Calcium uniporter protein</fullName>
    </recommendedName>
</protein>
<dbReference type="AlphaFoldDB" id="A0ABD2QFR1"/>
<reference evidence="17 18" key="1">
    <citation type="submission" date="2024-11" db="EMBL/GenBank/DDBJ databases">
        <title>Adaptive evolution of stress response genes in parasites aligns with host niche diversity.</title>
        <authorList>
            <person name="Hahn C."/>
            <person name="Resl P."/>
        </authorList>
    </citation>
    <scope>NUCLEOTIDE SEQUENCE [LARGE SCALE GENOMIC DNA]</scope>
    <source>
        <strain evidence="17">EGGRZ-B1_66</strain>
        <tissue evidence="17">Body</tissue>
    </source>
</reference>
<accession>A0ABD2QFR1</accession>
<dbReference type="GO" id="GO:0036444">
    <property type="term" value="P:calcium import into the mitochondrion"/>
    <property type="evidence" value="ECO:0007669"/>
    <property type="project" value="UniProtKB-ARBA"/>
</dbReference>
<evidence type="ECO:0000256" key="13">
    <source>
        <dbReference type="ARBA" id="ARBA00023303"/>
    </source>
</evidence>
<evidence type="ECO:0000256" key="14">
    <source>
        <dbReference type="ARBA" id="ARBA00036634"/>
    </source>
</evidence>
<dbReference type="GO" id="GO:0051560">
    <property type="term" value="P:mitochondrial calcium ion homeostasis"/>
    <property type="evidence" value="ECO:0007669"/>
    <property type="project" value="UniProtKB-UniRule"/>
</dbReference>
<evidence type="ECO:0000256" key="7">
    <source>
        <dbReference type="ARBA" id="ARBA00022792"/>
    </source>
</evidence>
<dbReference type="Pfam" id="PF04678">
    <property type="entry name" value="MCU"/>
    <property type="match status" value="1"/>
</dbReference>
<evidence type="ECO:0000259" key="16">
    <source>
        <dbReference type="Pfam" id="PF04678"/>
    </source>
</evidence>
<evidence type="ECO:0000256" key="3">
    <source>
        <dbReference type="ARBA" id="ARBA00022448"/>
    </source>
</evidence>
<evidence type="ECO:0000256" key="10">
    <source>
        <dbReference type="ARBA" id="ARBA00023065"/>
    </source>
</evidence>
<keyword evidence="9 15" id="KW-1133">Transmembrane helix</keyword>
<dbReference type="InterPro" id="IPR039055">
    <property type="entry name" value="MCU_fam"/>
</dbReference>
<dbReference type="InterPro" id="IPR006769">
    <property type="entry name" value="MCU_C"/>
</dbReference>
<dbReference type="EMBL" id="JBJKFK010000282">
    <property type="protein sequence ID" value="KAL3318147.1"/>
    <property type="molecule type" value="Genomic_DNA"/>
</dbReference>
<dbReference type="Proteomes" id="UP001626550">
    <property type="component" value="Unassembled WGS sequence"/>
</dbReference>
<evidence type="ECO:0000313" key="17">
    <source>
        <dbReference type="EMBL" id="KAL3318147.1"/>
    </source>
</evidence>
<dbReference type="GO" id="GO:0005262">
    <property type="term" value="F:calcium channel activity"/>
    <property type="evidence" value="ECO:0007669"/>
    <property type="project" value="UniProtKB-UniRule"/>
</dbReference>
<keyword evidence="4 15" id="KW-0109">Calcium transport</keyword>